<protein>
    <submittedName>
        <fullName evidence="1">Uncharacterized protein</fullName>
    </submittedName>
</protein>
<evidence type="ECO:0000313" key="1">
    <source>
        <dbReference type="EMBL" id="QDT94444.1"/>
    </source>
</evidence>
<dbReference type="Proteomes" id="UP000316855">
    <property type="component" value="Chromosome"/>
</dbReference>
<organism evidence="1 2">
    <name type="scientific">Gimesia algae</name>
    <dbReference type="NCBI Taxonomy" id="2527971"/>
    <lineage>
        <taxon>Bacteria</taxon>
        <taxon>Pseudomonadati</taxon>
        <taxon>Planctomycetota</taxon>
        <taxon>Planctomycetia</taxon>
        <taxon>Planctomycetales</taxon>
        <taxon>Planctomycetaceae</taxon>
        <taxon>Gimesia</taxon>
    </lineage>
</organism>
<gene>
    <name evidence="1" type="ORF">Pan161_61400</name>
</gene>
<keyword evidence="2" id="KW-1185">Reference proteome</keyword>
<proteinExistence type="predicted"/>
<dbReference type="AlphaFoldDB" id="A0A517VN64"/>
<name>A0A517VN64_9PLAN</name>
<sequence>MQQNEIEVPCPFCDQKITPQFGIHKPGQKTTLEFQSRRLGCSIECPHCGNVFIHRIYSDDKKIY</sequence>
<accession>A0A517VN64</accession>
<dbReference type="EMBL" id="CP036343">
    <property type="protein sequence ID" value="QDT94444.1"/>
    <property type="molecule type" value="Genomic_DNA"/>
</dbReference>
<dbReference type="KEGG" id="gax:Pan161_61400"/>
<reference evidence="1 2" key="1">
    <citation type="submission" date="2019-02" db="EMBL/GenBank/DDBJ databases">
        <title>Deep-cultivation of Planctomycetes and their phenomic and genomic characterization uncovers novel biology.</title>
        <authorList>
            <person name="Wiegand S."/>
            <person name="Jogler M."/>
            <person name="Boedeker C."/>
            <person name="Pinto D."/>
            <person name="Vollmers J."/>
            <person name="Rivas-Marin E."/>
            <person name="Kohn T."/>
            <person name="Peeters S.H."/>
            <person name="Heuer A."/>
            <person name="Rast P."/>
            <person name="Oberbeckmann S."/>
            <person name="Bunk B."/>
            <person name="Jeske O."/>
            <person name="Meyerdierks A."/>
            <person name="Storesund J.E."/>
            <person name="Kallscheuer N."/>
            <person name="Luecker S."/>
            <person name="Lage O.M."/>
            <person name="Pohl T."/>
            <person name="Merkel B.J."/>
            <person name="Hornburger P."/>
            <person name="Mueller R.-W."/>
            <person name="Bruemmer F."/>
            <person name="Labrenz M."/>
            <person name="Spormann A.M."/>
            <person name="Op den Camp H."/>
            <person name="Overmann J."/>
            <person name="Amann R."/>
            <person name="Jetten M.S.M."/>
            <person name="Mascher T."/>
            <person name="Medema M.H."/>
            <person name="Devos D.P."/>
            <person name="Kaster A.-K."/>
            <person name="Ovreas L."/>
            <person name="Rohde M."/>
            <person name="Galperin M.Y."/>
            <person name="Jogler C."/>
        </authorList>
    </citation>
    <scope>NUCLEOTIDE SEQUENCE [LARGE SCALE GENOMIC DNA]</scope>
    <source>
        <strain evidence="1 2">Pan161</strain>
    </source>
</reference>
<evidence type="ECO:0000313" key="2">
    <source>
        <dbReference type="Proteomes" id="UP000316855"/>
    </source>
</evidence>